<dbReference type="Proteomes" id="UP000215738">
    <property type="component" value="Unassembled WGS sequence"/>
</dbReference>
<reference evidence="3 5" key="1">
    <citation type="submission" date="2017-07" db="EMBL/GenBank/DDBJ databases">
        <title>Virulence factors identified in Actinobacillus seminis.</title>
        <authorList>
            <person name="Negrete-Abascal E."/>
            <person name="Vaca-Pacheco S."/>
            <person name="Montes-Garcia F."/>
            <person name="Leyto-Gil A.M."/>
            <person name="Fragoso-Garcia E."/>
            <person name="Carvente-Garcia R."/>
            <person name="Perez-Agueros S."/>
            <person name="Castelan-Sanchez H.G."/>
            <person name="Garcia-Molina A."/>
            <person name="Villamar T.E."/>
            <person name="Vazquez-Cruz C."/>
        </authorList>
    </citation>
    <scope>NUCLEOTIDE SEQUENCE [LARGE SCALE GENOMIC DNA]</scope>
    <source>
        <strain evidence="3 5">ATCC 15768</strain>
    </source>
</reference>
<dbReference type="GO" id="GO:0005829">
    <property type="term" value="C:cytosol"/>
    <property type="evidence" value="ECO:0007669"/>
    <property type="project" value="TreeGrafter"/>
</dbReference>
<dbReference type="EMBL" id="NLFK01000002">
    <property type="protein sequence ID" value="OZN25492.1"/>
    <property type="molecule type" value="Genomic_DNA"/>
</dbReference>
<evidence type="ECO:0000313" key="5">
    <source>
        <dbReference type="Proteomes" id="UP000215738"/>
    </source>
</evidence>
<evidence type="ECO:0000313" key="4">
    <source>
        <dbReference type="EMBL" id="SUU37948.1"/>
    </source>
</evidence>
<dbReference type="PANTHER" id="PTHR38036:SF1">
    <property type="entry name" value="UPF0250 PROTEIN YBED"/>
    <property type="match status" value="1"/>
</dbReference>
<dbReference type="AlphaFoldDB" id="A0A263HEJ0"/>
<dbReference type="PANTHER" id="PTHR38036">
    <property type="entry name" value="UPF0250 PROTEIN YBED"/>
    <property type="match status" value="1"/>
</dbReference>
<dbReference type="InParanoid" id="A0A263HEJ0"/>
<accession>A0A263HEJ0</accession>
<dbReference type="Proteomes" id="UP000254507">
    <property type="component" value="Unassembled WGS sequence"/>
</dbReference>
<gene>
    <name evidence="3" type="ORF">CFY87_02490</name>
    <name evidence="4" type="ORF">NCTC10851_01830</name>
</gene>
<dbReference type="EMBL" id="UFSB01000001">
    <property type="protein sequence ID" value="SUU37948.1"/>
    <property type="molecule type" value="Genomic_DNA"/>
</dbReference>
<sequence>MTTQNEKIVKLEDMPQKQLKDLLDFPCSFTFKVVGVNRENLAEDVVEVISRYARGEHKPRQHISSKGTYNSVSVDIYAEDIEQIETLYKELAKIAGVRMVL</sequence>
<dbReference type="FunCoup" id="A0A263HEJ0">
    <property type="interactions" value="174"/>
</dbReference>
<proteinExistence type="inferred from homology"/>
<reference evidence="4 6" key="2">
    <citation type="submission" date="2018-06" db="EMBL/GenBank/DDBJ databases">
        <authorList>
            <consortium name="Pathogen Informatics"/>
            <person name="Doyle S."/>
        </authorList>
    </citation>
    <scope>NUCLEOTIDE SEQUENCE [LARGE SCALE GENOMIC DNA]</scope>
    <source>
        <strain evidence="4 6">NCTC10851</strain>
    </source>
</reference>
<dbReference type="InterPro" id="IPR027471">
    <property type="entry name" value="YbeD-like_sf"/>
</dbReference>
<dbReference type="SUPFAM" id="SSF117991">
    <property type="entry name" value="YbeD/HP0495-like"/>
    <property type="match status" value="1"/>
</dbReference>
<evidence type="ECO:0000313" key="6">
    <source>
        <dbReference type="Proteomes" id="UP000254507"/>
    </source>
</evidence>
<dbReference type="RefSeq" id="WP_094945729.1">
    <property type="nucleotide sequence ID" value="NZ_JBMHIA010000001.1"/>
</dbReference>
<protein>
    <recommendedName>
        <fullName evidence="2">UPF0250 protein CFY87_02490</fullName>
    </recommendedName>
</protein>
<dbReference type="Gene3D" id="3.30.70.260">
    <property type="match status" value="1"/>
</dbReference>
<dbReference type="Pfam" id="PF04359">
    <property type="entry name" value="DUF493"/>
    <property type="match status" value="1"/>
</dbReference>
<keyword evidence="5" id="KW-1185">Reference proteome</keyword>
<dbReference type="NCBIfam" id="NF003447">
    <property type="entry name" value="PRK04998.1"/>
    <property type="match status" value="1"/>
</dbReference>
<evidence type="ECO:0000256" key="1">
    <source>
        <dbReference type="ARBA" id="ARBA00008460"/>
    </source>
</evidence>
<organism evidence="4 6">
    <name type="scientific">Actinobacillus seminis</name>
    <dbReference type="NCBI Taxonomy" id="722"/>
    <lineage>
        <taxon>Bacteria</taxon>
        <taxon>Pseudomonadati</taxon>
        <taxon>Pseudomonadota</taxon>
        <taxon>Gammaproteobacteria</taxon>
        <taxon>Pasteurellales</taxon>
        <taxon>Pasteurellaceae</taxon>
        <taxon>Actinobacillus</taxon>
    </lineage>
</organism>
<evidence type="ECO:0000313" key="3">
    <source>
        <dbReference type="EMBL" id="OZN25492.1"/>
    </source>
</evidence>
<comment type="similarity">
    <text evidence="1 2">Belongs to the UPF0250 family.</text>
</comment>
<evidence type="ECO:0000256" key="2">
    <source>
        <dbReference type="HAMAP-Rule" id="MF_00659"/>
    </source>
</evidence>
<dbReference type="InterPro" id="IPR007454">
    <property type="entry name" value="UPF0250_YbeD-like"/>
</dbReference>
<dbReference type="OrthoDB" id="9793424at2"/>
<dbReference type="HAMAP" id="MF_00659">
    <property type="entry name" value="UPF0250"/>
    <property type="match status" value="1"/>
</dbReference>
<name>A0A263HEJ0_9PAST</name>